<sequence length="384" mass="40059">MEASSSDQRLADLDRRFAELERSFLVDDAMATDDNDDLILAQQQQEQDHQTHDEHRQQQQQLQQHRSLSSSGSAPVSSSAASMLDDDEDLADENAARAMIEQLVQARRDRAAAATLESEPLQQIRAADGAAGSVVRPDGRAHVTATTASASTTPHTATPTTLTPKPATRTPLMDAARAAAGAGNAGGRLEDDRAQIHAPAPAPASAGATGMTINTPAVVAPNAPQQARIIDQVAGTPPGLTPPGEVSSQSKTSPAAPAHAASAVAGTAAAQYAESASAEVNKIWHAHRQQVDARLANLLLKFGPNPAAPNGGAPAPDHPLGAVLCKEHLAVDSDTAGIARRCRVSARGCTTERIPSRRHQTHLFGLAGQSPKQSKSIARTNDSF</sequence>
<evidence type="ECO:0000256" key="1">
    <source>
        <dbReference type="SAM" id="MobiDB-lite"/>
    </source>
</evidence>
<accession>A0A0D2X2D2</accession>
<feature type="compositionally biased region" description="Low complexity" evidence="1">
    <location>
        <begin position="58"/>
        <end position="83"/>
    </location>
</feature>
<keyword evidence="3" id="KW-1185">Reference proteome</keyword>
<feature type="compositionally biased region" description="Basic and acidic residues" evidence="1">
    <location>
        <begin position="46"/>
        <end position="57"/>
    </location>
</feature>
<organism evidence="2 3">
    <name type="scientific">Capsaspora owczarzaki (strain ATCC 30864)</name>
    <dbReference type="NCBI Taxonomy" id="595528"/>
    <lineage>
        <taxon>Eukaryota</taxon>
        <taxon>Filasterea</taxon>
        <taxon>Capsaspora</taxon>
    </lineage>
</organism>
<feature type="region of interest" description="Disordered" evidence="1">
    <location>
        <begin position="233"/>
        <end position="260"/>
    </location>
</feature>
<name>A0A0D2X2D2_CAPO3</name>
<reference evidence="3" key="1">
    <citation type="submission" date="2011-02" db="EMBL/GenBank/DDBJ databases">
        <title>The Genome Sequence of Capsaspora owczarzaki ATCC 30864.</title>
        <authorList>
            <person name="Russ C."/>
            <person name="Cuomo C."/>
            <person name="Burger G."/>
            <person name="Gray M.W."/>
            <person name="Holland P.W.H."/>
            <person name="King N."/>
            <person name="Lang F.B.F."/>
            <person name="Roger A.J."/>
            <person name="Ruiz-Trillo I."/>
            <person name="Young S.K."/>
            <person name="Zeng Q."/>
            <person name="Gargeya S."/>
            <person name="Alvarado L."/>
            <person name="Berlin A."/>
            <person name="Chapman S.B."/>
            <person name="Chen Z."/>
            <person name="Freedman E."/>
            <person name="Gellesch M."/>
            <person name="Goldberg J."/>
            <person name="Griggs A."/>
            <person name="Gujja S."/>
            <person name="Heilman E."/>
            <person name="Heiman D."/>
            <person name="Howarth C."/>
            <person name="Mehta T."/>
            <person name="Neiman D."/>
            <person name="Pearson M."/>
            <person name="Roberts A."/>
            <person name="Saif S."/>
            <person name="Shea T."/>
            <person name="Shenoy N."/>
            <person name="Sisk P."/>
            <person name="Stolte C."/>
            <person name="Sykes S."/>
            <person name="White J."/>
            <person name="Yandava C."/>
            <person name="Haas B."/>
            <person name="Nusbaum C."/>
            <person name="Birren B."/>
        </authorList>
    </citation>
    <scope>NUCLEOTIDE SEQUENCE</scope>
    <source>
        <strain evidence="3">ATCC 30864</strain>
    </source>
</reference>
<dbReference type="AlphaFoldDB" id="A0A0D2X2D2"/>
<protein>
    <submittedName>
        <fullName evidence="2">Uncharacterized protein</fullName>
    </submittedName>
</protein>
<dbReference type="InParanoid" id="A0A0D2X2D2"/>
<proteinExistence type="predicted"/>
<evidence type="ECO:0000313" key="2">
    <source>
        <dbReference type="EMBL" id="KJE92354.1"/>
    </source>
</evidence>
<evidence type="ECO:0000313" key="3">
    <source>
        <dbReference type="Proteomes" id="UP000008743"/>
    </source>
</evidence>
<dbReference type="EMBL" id="KE346363">
    <property type="protein sequence ID" value="KJE92354.1"/>
    <property type="molecule type" value="Genomic_DNA"/>
</dbReference>
<feature type="compositionally biased region" description="Polar residues" evidence="1">
    <location>
        <begin position="370"/>
        <end position="384"/>
    </location>
</feature>
<feature type="region of interest" description="Disordered" evidence="1">
    <location>
        <begin position="145"/>
        <end position="167"/>
    </location>
</feature>
<dbReference type="Proteomes" id="UP000008743">
    <property type="component" value="Unassembled WGS sequence"/>
</dbReference>
<gene>
    <name evidence="2" type="ORF">CAOG_009654</name>
</gene>
<feature type="region of interest" description="Disordered" evidence="1">
    <location>
        <begin position="36"/>
        <end position="86"/>
    </location>
</feature>
<feature type="region of interest" description="Disordered" evidence="1">
    <location>
        <begin position="365"/>
        <end position="384"/>
    </location>
</feature>